<dbReference type="AlphaFoldDB" id="A0AAN3YS22"/>
<reference evidence="1" key="1">
    <citation type="submission" date="2023-06" db="EMBL/GenBank/DDBJ databases">
        <authorList>
            <consortium name="Clinical and Environmental Microbiology Branch: Whole genome sequencing antimicrobial resistance pathogens in the healthcare setting"/>
        </authorList>
    </citation>
    <scope>NUCLEOTIDE SEQUENCE</scope>
    <source>
        <strain evidence="1">Microbial</strain>
    </source>
</reference>
<gene>
    <name evidence="1" type="ORF">PW210_001089</name>
</gene>
<evidence type="ECO:0000313" key="2">
    <source>
        <dbReference type="Proteomes" id="UP001171165"/>
    </source>
</evidence>
<proteinExistence type="predicted"/>
<dbReference type="Proteomes" id="UP001171165">
    <property type="component" value="Unassembled WGS sequence"/>
</dbReference>
<accession>A0AAN3YS22</accession>
<dbReference type="RefSeq" id="WP_049199156.1">
    <property type="nucleotide sequence ID" value="NZ_CAXOIO010000018.1"/>
</dbReference>
<dbReference type="EMBL" id="ABKSPD020000003">
    <property type="protein sequence ID" value="EKW9775290.1"/>
    <property type="molecule type" value="Genomic_DNA"/>
</dbReference>
<organism evidence="1 2">
    <name type="scientific">Proteus mirabilis</name>
    <dbReference type="NCBI Taxonomy" id="584"/>
    <lineage>
        <taxon>Bacteria</taxon>
        <taxon>Pseudomonadati</taxon>
        <taxon>Pseudomonadota</taxon>
        <taxon>Gammaproteobacteria</taxon>
        <taxon>Enterobacterales</taxon>
        <taxon>Morganellaceae</taxon>
        <taxon>Proteus</taxon>
    </lineage>
</organism>
<comment type="caution">
    <text evidence="1">The sequence shown here is derived from an EMBL/GenBank/DDBJ whole genome shotgun (WGS) entry which is preliminary data.</text>
</comment>
<sequence length="84" mass="9529">MKYLLIKDDGEVKLITYLNKFSKVKGIPSYGKAAPIVVDKYNETSFRVKGVDYKVAYETKEPTEEEFRNKSSGLLDGKGGYIKK</sequence>
<protein>
    <submittedName>
        <fullName evidence="1">Uncharacterized protein</fullName>
    </submittedName>
</protein>
<evidence type="ECO:0000313" key="1">
    <source>
        <dbReference type="EMBL" id="EKW9775290.1"/>
    </source>
</evidence>
<name>A0AAN3YS22_PROMI</name>